<evidence type="ECO:0000256" key="5">
    <source>
        <dbReference type="ARBA" id="ARBA00067453"/>
    </source>
</evidence>
<keyword evidence="2" id="KW-0143">Chaperone</keyword>
<keyword evidence="8" id="KW-1185">Reference proteome</keyword>
<dbReference type="GO" id="GO:0016272">
    <property type="term" value="C:prefoldin complex"/>
    <property type="evidence" value="ECO:0007669"/>
    <property type="project" value="InterPro"/>
</dbReference>
<dbReference type="Ensembl" id="ENSGALT00010000320.1">
    <property type="protein sequence ID" value="ENSGALP00010000173.1"/>
    <property type="gene ID" value="ENSGALG00010000166.1"/>
</dbReference>
<keyword evidence="6" id="KW-0175">Coiled coil</keyword>
<evidence type="ECO:0000313" key="7">
    <source>
        <dbReference type="Ensembl" id="ENSGALP00010000173.1"/>
    </source>
</evidence>
<dbReference type="InterPro" id="IPR002777">
    <property type="entry name" value="PFD_beta-like"/>
</dbReference>
<sequence length="154" mass="17881">MAEQIQKKLQGELEKYQQLQKDLSKSVAARQKLEAQLTENNIVKEELELLDDTNTIFKLLGPVLVRQDMEDARVTVAKRLQYITGEMWVPQRPLSLRGGGGINTLNTVPYPPPFPSRCSKRYEQQMQEMEKRSEQQRELLARLQHDFQRAQSKA</sequence>
<name>A0A8V0X6S9_CHICK</name>
<protein>
    <recommendedName>
        <fullName evidence="5">Prefoldin subunit 6</fullName>
    </recommendedName>
</protein>
<organism evidence="7 8">
    <name type="scientific">Gallus gallus</name>
    <name type="common">Chicken</name>
    <dbReference type="NCBI Taxonomy" id="9031"/>
    <lineage>
        <taxon>Eukaryota</taxon>
        <taxon>Metazoa</taxon>
        <taxon>Chordata</taxon>
        <taxon>Craniata</taxon>
        <taxon>Vertebrata</taxon>
        <taxon>Euteleostomi</taxon>
        <taxon>Archelosauria</taxon>
        <taxon>Archosauria</taxon>
        <taxon>Dinosauria</taxon>
        <taxon>Saurischia</taxon>
        <taxon>Theropoda</taxon>
        <taxon>Coelurosauria</taxon>
        <taxon>Aves</taxon>
        <taxon>Neognathae</taxon>
        <taxon>Galloanserae</taxon>
        <taxon>Galliformes</taxon>
        <taxon>Phasianidae</taxon>
        <taxon>Phasianinae</taxon>
        <taxon>Gallus</taxon>
    </lineage>
</organism>
<reference evidence="7" key="2">
    <citation type="submission" date="2025-09" db="UniProtKB">
        <authorList>
            <consortium name="Ensembl"/>
        </authorList>
    </citation>
    <scope>IDENTIFICATION</scope>
    <source>
        <strain evidence="7">broiler</strain>
    </source>
</reference>
<evidence type="ECO:0000256" key="3">
    <source>
        <dbReference type="ARBA" id="ARBA00024667"/>
    </source>
</evidence>
<evidence type="ECO:0000256" key="1">
    <source>
        <dbReference type="ARBA" id="ARBA00008045"/>
    </source>
</evidence>
<dbReference type="PANTHER" id="PTHR21431:SF0">
    <property type="entry name" value="PREFOLDIN SUBUNIT 6"/>
    <property type="match status" value="1"/>
</dbReference>
<evidence type="ECO:0000256" key="4">
    <source>
        <dbReference type="ARBA" id="ARBA00064783"/>
    </source>
</evidence>
<dbReference type="Pfam" id="PF01920">
    <property type="entry name" value="Prefoldin_2"/>
    <property type="match status" value="1"/>
</dbReference>
<dbReference type="Gene3D" id="1.10.287.370">
    <property type="match status" value="1"/>
</dbReference>
<evidence type="ECO:0000256" key="2">
    <source>
        <dbReference type="ARBA" id="ARBA00023186"/>
    </source>
</evidence>
<dbReference type="InterPro" id="IPR009053">
    <property type="entry name" value="Prefoldin"/>
</dbReference>
<dbReference type="AlphaFoldDB" id="A0A8V0X6S9"/>
<proteinExistence type="inferred from homology"/>
<gene>
    <name evidence="7" type="primary">PFDN6</name>
</gene>
<dbReference type="SUPFAM" id="SSF46579">
    <property type="entry name" value="Prefoldin"/>
    <property type="match status" value="1"/>
</dbReference>
<reference evidence="7" key="1">
    <citation type="submission" date="2025-08" db="UniProtKB">
        <authorList>
            <consortium name="Ensembl"/>
        </authorList>
    </citation>
    <scope>IDENTIFICATION</scope>
    <source>
        <strain evidence="7">broiler</strain>
    </source>
</reference>
<dbReference type="GO" id="GO:0006457">
    <property type="term" value="P:protein folding"/>
    <property type="evidence" value="ECO:0007669"/>
    <property type="project" value="InterPro"/>
</dbReference>
<evidence type="ECO:0000313" key="8">
    <source>
        <dbReference type="Proteomes" id="UP000000539"/>
    </source>
</evidence>
<dbReference type="CDD" id="cd23161">
    <property type="entry name" value="Prefoldin_6"/>
    <property type="match status" value="1"/>
</dbReference>
<dbReference type="PANTHER" id="PTHR21431">
    <property type="entry name" value="PREFOLDIN SUBUNIT 6"/>
    <property type="match status" value="1"/>
</dbReference>
<feature type="coiled-coil region" evidence="6">
    <location>
        <begin position="119"/>
        <end position="153"/>
    </location>
</feature>
<accession>A0A8V0X6S9</accession>
<dbReference type="GO" id="GO:0051082">
    <property type="term" value="F:unfolded protein binding"/>
    <property type="evidence" value="ECO:0007669"/>
    <property type="project" value="InterPro"/>
</dbReference>
<comment type="subunit">
    <text evidence="4">Heterohexamer of two PFD-alpha type and four PFD-beta type subunits. Component of the PAQosome complex which is responsible for the biogenesis of several protein complexes and which consists of R2TP complex members RUVBL1, RUVBL2, RPAP3 and PIH1D1, URI complex members PFDN2, PFDN6, PDRG1, UXT and URI1 as well as ASDURF, POLR2E and DNAAF10/WDR92.</text>
</comment>
<evidence type="ECO:0000256" key="6">
    <source>
        <dbReference type="SAM" id="Coils"/>
    </source>
</evidence>
<feature type="coiled-coil region" evidence="6">
    <location>
        <begin position="2"/>
        <end position="50"/>
    </location>
</feature>
<dbReference type="Proteomes" id="UP000000539">
    <property type="component" value="Unassembled WGS sequence"/>
</dbReference>
<dbReference type="GeneTree" id="ENSGT00390000010512"/>
<dbReference type="FunFam" id="1.10.287.370:FF:000003">
    <property type="entry name" value="Prefoldin subunit 6"/>
    <property type="match status" value="1"/>
</dbReference>
<comment type="function">
    <text evidence="3">Binds specifically to cytosolic chaperonin (c-CPN) and transfers target proteins to it. Binds to nascent polypeptide chain and promotes folding in an environment in which there are many competing pathways for nonnative proteins.</text>
</comment>
<comment type="similarity">
    <text evidence="1">Belongs to the prefoldin subunit beta family.</text>
</comment>